<evidence type="ECO:0000256" key="3">
    <source>
        <dbReference type="ARBA" id="ARBA00011738"/>
    </source>
</evidence>
<evidence type="ECO:0000256" key="6">
    <source>
        <dbReference type="ARBA" id="ARBA00022898"/>
    </source>
</evidence>
<dbReference type="InterPro" id="IPR050859">
    <property type="entry name" value="Class-I_PLP-dep_aminotransf"/>
</dbReference>
<dbReference type="PANTHER" id="PTHR42790">
    <property type="entry name" value="AMINOTRANSFERASE"/>
    <property type="match status" value="1"/>
</dbReference>
<keyword evidence="4 8" id="KW-0032">Aminotransferase</keyword>
<dbReference type="Gene3D" id="3.90.1150.10">
    <property type="entry name" value="Aspartate Aminotransferase, domain 1"/>
    <property type="match status" value="1"/>
</dbReference>
<dbReference type="InterPro" id="IPR015421">
    <property type="entry name" value="PyrdxlP-dep_Trfase_major"/>
</dbReference>
<dbReference type="Pfam" id="PF00155">
    <property type="entry name" value="Aminotran_1_2"/>
    <property type="match status" value="1"/>
</dbReference>
<dbReference type="FunFam" id="3.40.640.10:FF:000053">
    <property type="entry name" value="Aminotransferase, class I"/>
    <property type="match status" value="1"/>
</dbReference>
<name>A0A933MJP0_UNCT6</name>
<comment type="subunit">
    <text evidence="3">Homodimer.</text>
</comment>
<keyword evidence="5" id="KW-0808">Transferase</keyword>
<evidence type="ECO:0000256" key="1">
    <source>
        <dbReference type="ARBA" id="ARBA00001933"/>
    </source>
</evidence>
<dbReference type="GO" id="GO:0008483">
    <property type="term" value="F:transaminase activity"/>
    <property type="evidence" value="ECO:0007669"/>
    <property type="project" value="UniProtKB-KW"/>
</dbReference>
<evidence type="ECO:0000259" key="7">
    <source>
        <dbReference type="Pfam" id="PF00155"/>
    </source>
</evidence>
<dbReference type="GO" id="GO:1901605">
    <property type="term" value="P:alpha-amino acid metabolic process"/>
    <property type="evidence" value="ECO:0007669"/>
    <property type="project" value="TreeGrafter"/>
</dbReference>
<comment type="cofactor">
    <cofactor evidence="1">
        <name>pyridoxal 5'-phosphate</name>
        <dbReference type="ChEBI" id="CHEBI:597326"/>
    </cofactor>
</comment>
<gene>
    <name evidence="8" type="ORF">HY768_01440</name>
</gene>
<dbReference type="AlphaFoldDB" id="A0A933MJP0"/>
<dbReference type="InterPro" id="IPR015422">
    <property type="entry name" value="PyrdxlP-dep_Trfase_small"/>
</dbReference>
<evidence type="ECO:0000313" key="9">
    <source>
        <dbReference type="Proteomes" id="UP000736328"/>
    </source>
</evidence>
<comment type="similarity">
    <text evidence="2">Belongs to the class-I pyridoxal-phosphate-dependent aminotransferase family.</text>
</comment>
<protein>
    <submittedName>
        <fullName evidence="8">PLP-dependent aminotransferase family protein</fullName>
    </submittedName>
</protein>
<feature type="domain" description="Aminotransferase class I/classII large" evidence="7">
    <location>
        <begin position="62"/>
        <end position="393"/>
    </location>
</feature>
<dbReference type="InterPro" id="IPR015424">
    <property type="entry name" value="PyrdxlP-dep_Trfase"/>
</dbReference>
<organism evidence="8 9">
    <name type="scientific">candidate division TA06 bacterium</name>
    <dbReference type="NCBI Taxonomy" id="2250710"/>
    <lineage>
        <taxon>Bacteria</taxon>
        <taxon>Bacteria division TA06</taxon>
    </lineage>
</organism>
<evidence type="ECO:0000256" key="2">
    <source>
        <dbReference type="ARBA" id="ARBA00007441"/>
    </source>
</evidence>
<dbReference type="EMBL" id="JACQXR010000014">
    <property type="protein sequence ID" value="MBI4725885.1"/>
    <property type="molecule type" value="Genomic_DNA"/>
</dbReference>
<dbReference type="Gene3D" id="3.40.640.10">
    <property type="entry name" value="Type I PLP-dependent aspartate aminotransferase-like (Major domain)"/>
    <property type="match status" value="1"/>
</dbReference>
<dbReference type="SUPFAM" id="SSF53383">
    <property type="entry name" value="PLP-dependent transferases"/>
    <property type="match status" value="1"/>
</dbReference>
<evidence type="ECO:0000256" key="4">
    <source>
        <dbReference type="ARBA" id="ARBA00022576"/>
    </source>
</evidence>
<evidence type="ECO:0000256" key="5">
    <source>
        <dbReference type="ARBA" id="ARBA00022679"/>
    </source>
</evidence>
<dbReference type="Proteomes" id="UP000736328">
    <property type="component" value="Unassembled WGS sequence"/>
</dbReference>
<sequence>MIKDISAFYSKNALNMKRSEIRELLKFTRQPGIISFAGGLPAADTFPVKEIEDISCQILREKGAYALQYGTTEGEAPLREEVAKWMSREKPGIKPENIFITSGSQQGLDIISKVFLNPGDTVIVELPSYVGGLQAFAAYRAKMAGVPQDDQGMRMDKLEKILARMAKKNKKPKFIYVVPDFQNPSGITMNLERRKKLLELAYQYEIPIVEDSPYRDLRFTGEPAPPIYSLDAQNQVIVLGTFSKIFCPGLRLAWITAPAEWMDRMIVVKQSMDLCSPSFNQLVTAEYMRQGLLQPQIERIKVLYGQKCQVMLKALKKHMPKGVKWTKPEGGLFLWLKLPKNMSANELFPKAIEEKVAYVVGTAFHCDGKGQNAMRINFSYPTETQIEEGVQRLANTIKKNM</sequence>
<evidence type="ECO:0000313" key="8">
    <source>
        <dbReference type="EMBL" id="MBI4725885.1"/>
    </source>
</evidence>
<reference evidence="8" key="1">
    <citation type="submission" date="2020-07" db="EMBL/GenBank/DDBJ databases">
        <title>Huge and variable diversity of episymbiotic CPR bacteria and DPANN archaea in groundwater ecosystems.</title>
        <authorList>
            <person name="He C.Y."/>
            <person name="Keren R."/>
            <person name="Whittaker M."/>
            <person name="Farag I.F."/>
            <person name="Doudna J."/>
            <person name="Cate J.H.D."/>
            <person name="Banfield J.F."/>
        </authorList>
    </citation>
    <scope>NUCLEOTIDE SEQUENCE</scope>
    <source>
        <strain evidence="8">NC_groundwater_1520_Pr4_B-0.1um_53_5</strain>
    </source>
</reference>
<accession>A0A933MJP0</accession>
<dbReference type="PANTHER" id="PTHR42790:SF19">
    <property type="entry name" value="KYNURENINE_ALPHA-AMINOADIPATE AMINOTRANSFERASE, MITOCHONDRIAL"/>
    <property type="match status" value="1"/>
</dbReference>
<comment type="caution">
    <text evidence="8">The sequence shown here is derived from an EMBL/GenBank/DDBJ whole genome shotgun (WGS) entry which is preliminary data.</text>
</comment>
<dbReference type="CDD" id="cd00609">
    <property type="entry name" value="AAT_like"/>
    <property type="match status" value="1"/>
</dbReference>
<keyword evidence="6" id="KW-0663">Pyridoxal phosphate</keyword>
<dbReference type="InterPro" id="IPR004839">
    <property type="entry name" value="Aminotransferase_I/II_large"/>
</dbReference>
<proteinExistence type="inferred from homology"/>
<dbReference type="GO" id="GO:0030170">
    <property type="term" value="F:pyridoxal phosphate binding"/>
    <property type="evidence" value="ECO:0007669"/>
    <property type="project" value="InterPro"/>
</dbReference>